<gene>
    <name evidence="1" type="ORF">GMARGA_LOCUS33517</name>
</gene>
<name>A0ABN7WPF7_GIGMA</name>
<evidence type="ECO:0000313" key="1">
    <source>
        <dbReference type="EMBL" id="CAG8837485.1"/>
    </source>
</evidence>
<protein>
    <submittedName>
        <fullName evidence="1">45140_t:CDS:1</fullName>
    </submittedName>
</protein>
<accession>A0ABN7WPF7</accession>
<comment type="caution">
    <text evidence="1">The sequence shown here is derived from an EMBL/GenBank/DDBJ whole genome shotgun (WGS) entry which is preliminary data.</text>
</comment>
<reference evidence="1 2" key="1">
    <citation type="submission" date="2021-06" db="EMBL/GenBank/DDBJ databases">
        <authorList>
            <person name="Kallberg Y."/>
            <person name="Tangrot J."/>
            <person name="Rosling A."/>
        </authorList>
    </citation>
    <scope>NUCLEOTIDE SEQUENCE [LARGE SCALE GENOMIC DNA]</scope>
    <source>
        <strain evidence="1 2">120-4 pot B 10/14</strain>
    </source>
</reference>
<organism evidence="1 2">
    <name type="scientific">Gigaspora margarita</name>
    <dbReference type="NCBI Taxonomy" id="4874"/>
    <lineage>
        <taxon>Eukaryota</taxon>
        <taxon>Fungi</taxon>
        <taxon>Fungi incertae sedis</taxon>
        <taxon>Mucoromycota</taxon>
        <taxon>Glomeromycotina</taxon>
        <taxon>Glomeromycetes</taxon>
        <taxon>Diversisporales</taxon>
        <taxon>Gigasporaceae</taxon>
        <taxon>Gigaspora</taxon>
    </lineage>
</organism>
<proteinExistence type="predicted"/>
<feature type="non-terminal residue" evidence="1">
    <location>
        <position position="1"/>
    </location>
</feature>
<dbReference type="Proteomes" id="UP000789901">
    <property type="component" value="Unassembled WGS sequence"/>
</dbReference>
<keyword evidence="2" id="KW-1185">Reference proteome</keyword>
<evidence type="ECO:0000313" key="2">
    <source>
        <dbReference type="Proteomes" id="UP000789901"/>
    </source>
</evidence>
<dbReference type="EMBL" id="CAJVQB010055988">
    <property type="protein sequence ID" value="CAG8837485.1"/>
    <property type="molecule type" value="Genomic_DNA"/>
</dbReference>
<sequence length="72" mass="8108">CKSLLSREMHSDLEALAKTGELTFEEIPSIKTIKGWIRRYSANFKKKASEQALTKANSDASRLLVVNVKKLD</sequence>